<protein>
    <recommendedName>
        <fullName evidence="1">F-box domain-containing protein</fullName>
    </recommendedName>
</protein>
<evidence type="ECO:0000313" key="2">
    <source>
        <dbReference type="EMBL" id="KAA8652806.1"/>
    </source>
</evidence>
<dbReference type="RefSeq" id="XP_033432167.1">
    <property type="nucleotide sequence ID" value="XM_033566410.1"/>
</dbReference>
<dbReference type="Pfam" id="PF00646">
    <property type="entry name" value="F-box"/>
    <property type="match status" value="1"/>
</dbReference>
<accession>A0A5M9N3B0</accession>
<comment type="caution">
    <text evidence="2">The sequence shown here is derived from an EMBL/GenBank/DDBJ whole genome shotgun (WGS) entry which is preliminary data.</text>
</comment>
<organism evidence="2 3">
    <name type="scientific">Aspergillus tanneri</name>
    <dbReference type="NCBI Taxonomy" id="1220188"/>
    <lineage>
        <taxon>Eukaryota</taxon>
        <taxon>Fungi</taxon>
        <taxon>Dikarya</taxon>
        <taxon>Ascomycota</taxon>
        <taxon>Pezizomycotina</taxon>
        <taxon>Eurotiomycetes</taxon>
        <taxon>Eurotiomycetidae</taxon>
        <taxon>Eurotiales</taxon>
        <taxon>Aspergillaceae</taxon>
        <taxon>Aspergillus</taxon>
        <taxon>Aspergillus subgen. Circumdati</taxon>
    </lineage>
</organism>
<reference evidence="2 3" key="1">
    <citation type="submission" date="2019-08" db="EMBL/GenBank/DDBJ databases">
        <title>The genome sequence of a newly discovered highly antifungal drug resistant Aspergillus species, Aspergillus tanneri NIH 1004.</title>
        <authorList>
            <person name="Mounaud S."/>
            <person name="Singh I."/>
            <person name="Joardar V."/>
            <person name="Pakala S."/>
            <person name="Pakala S."/>
            <person name="Venepally P."/>
            <person name="Chung J.K."/>
            <person name="Losada L."/>
            <person name="Nierman W.C."/>
        </authorList>
    </citation>
    <scope>NUCLEOTIDE SEQUENCE [LARGE SCALE GENOMIC DNA]</scope>
    <source>
        <strain evidence="2 3">NIH1004</strain>
    </source>
</reference>
<feature type="domain" description="F-box" evidence="1">
    <location>
        <begin position="4"/>
        <end position="39"/>
    </location>
</feature>
<dbReference type="AlphaFoldDB" id="A0A5M9N3B0"/>
<evidence type="ECO:0000313" key="3">
    <source>
        <dbReference type="Proteomes" id="UP000324241"/>
    </source>
</evidence>
<dbReference type="Proteomes" id="UP000324241">
    <property type="component" value="Unassembled WGS sequence"/>
</dbReference>
<dbReference type="GeneID" id="54324413"/>
<dbReference type="VEuPathDB" id="FungiDB:EYZ11_010486"/>
<proteinExistence type="predicted"/>
<dbReference type="OrthoDB" id="5384804at2759"/>
<evidence type="ECO:0000259" key="1">
    <source>
        <dbReference type="Pfam" id="PF00646"/>
    </source>
</evidence>
<dbReference type="InterPro" id="IPR001810">
    <property type="entry name" value="F-box_dom"/>
</dbReference>
<sequence>MCYLLRLPTELLVFIFELLDDLDDALHLARCCKSLYYTFNPSNTRLKIFRSIIENADHHVFDLLLCFLAGLNERFALYDKSPIPRRLSYRKEFFAQHLAVRDLPAAAIWEIVCRWHAMRLLFDLYCDTSVRRLYSLSSWEASEEGWAGEDPLPPPARSTCDNFRQLDPKQRQRSYQRFYQALTGHWAMVEKLWVARVSVYQSPDDRDKNHARIWDMWTNTARSMQEKIDIVEVVDFVWGFLARKNFHTPSFAAWLEGEGEEIVRQYRDLDETEDWIYFVACVTEFLRPPYIIELLILSTWSSGCHPWKLDRPAYLRRLGFFDTRDGVVEHNDRICVIDPAFPVTIVEGDVENEFRRLDRDNSGQSDITTRSDSQTGLVSKWTYYIRAMWSQNERGRLLFRDEDCQAFVDRIRSMHLH</sequence>
<gene>
    <name evidence="2" type="ORF">ATNIH1004_001711</name>
</gene>
<name>A0A5M9N3B0_9EURO</name>
<dbReference type="EMBL" id="QUQM01000002">
    <property type="protein sequence ID" value="KAA8652806.1"/>
    <property type="molecule type" value="Genomic_DNA"/>
</dbReference>